<name>A0AC60PMM3_IXOPE</name>
<evidence type="ECO:0000313" key="2">
    <source>
        <dbReference type="Proteomes" id="UP000805193"/>
    </source>
</evidence>
<accession>A0AC60PMM3</accession>
<proteinExistence type="predicted"/>
<sequence>GFVTLFVGCCQKTPQPGKVVESIMVPKSSTSVPVIRKTCHNQTYTEFCDGKIFVRNDVANFQVAAYPCSLRSSTSSPVLTSQEHGRLHIQKEVPDLCGNIVPFPKSELHYCHRCSFFSLLRDEKLHHDSLHGGSRQQCLLCRRFFKNGTTLNQHLCLHLQRCVRCGVCSRIFSSKEARARHLERNCDAPPVVEPARPLIQLLPPPPPEPVVAEVAPAASNLTVEVPSPPDDAACASASVSPLPETQGAYQAHLRRKHINMAPLKCPRCPKRFFLDHQFYKHRSICLRKAKGLKGTPYSPKNRWNRLNCEHCEFFTHRYKLLTNHYAKEHKEHALSTCTQCNAVFAHYAFMLAHQVQVHFDPEDTHPKECSLCSTQLESVDALRDHVLAIHAAALIYRCIECHERFMTLSILLQHREEKHNPKSRKCPECPKEFSTSVACRRHVMYTHYSSRLRFPCKYCFRRYKDLLNLHYHMALSHIHELSEEEKKSLVAVKRRCQQCNYETYNRRSMQGHMRRNHGSLLQCRQCEQKFSLPAELTRHMRLRHSAQGRQDCPHCTRSFVCPKAHALHVTMHQDGSGHECAKCKRLFESEALLKHHQESHLSDAKGRRCQVCLRCFTTPRRLAEHQATFRSKGTCNPAGVTIRL</sequence>
<feature type="non-terminal residue" evidence="1">
    <location>
        <position position="1"/>
    </location>
</feature>
<evidence type="ECO:0000313" key="1">
    <source>
        <dbReference type="EMBL" id="KAG0422130.1"/>
    </source>
</evidence>
<reference evidence="1 2" key="1">
    <citation type="journal article" date="2020" name="Cell">
        <title>Large-Scale Comparative Analyses of Tick Genomes Elucidate Their Genetic Diversity and Vector Capacities.</title>
        <authorList>
            <consortium name="Tick Genome and Microbiome Consortium (TIGMIC)"/>
            <person name="Jia N."/>
            <person name="Wang J."/>
            <person name="Shi W."/>
            <person name="Du L."/>
            <person name="Sun Y."/>
            <person name="Zhan W."/>
            <person name="Jiang J.F."/>
            <person name="Wang Q."/>
            <person name="Zhang B."/>
            <person name="Ji P."/>
            <person name="Bell-Sakyi L."/>
            <person name="Cui X.M."/>
            <person name="Yuan T.T."/>
            <person name="Jiang B.G."/>
            <person name="Yang W.F."/>
            <person name="Lam T.T."/>
            <person name="Chang Q.C."/>
            <person name="Ding S.J."/>
            <person name="Wang X.J."/>
            <person name="Zhu J.G."/>
            <person name="Ruan X.D."/>
            <person name="Zhao L."/>
            <person name="Wei J.T."/>
            <person name="Ye R.Z."/>
            <person name="Que T.C."/>
            <person name="Du C.H."/>
            <person name="Zhou Y.H."/>
            <person name="Cheng J.X."/>
            <person name="Dai P.F."/>
            <person name="Guo W.B."/>
            <person name="Han X.H."/>
            <person name="Huang E.J."/>
            <person name="Li L.F."/>
            <person name="Wei W."/>
            <person name="Gao Y.C."/>
            <person name="Liu J.Z."/>
            <person name="Shao H.Z."/>
            <person name="Wang X."/>
            <person name="Wang C.C."/>
            <person name="Yang T.C."/>
            <person name="Huo Q.B."/>
            <person name="Li W."/>
            <person name="Chen H.Y."/>
            <person name="Chen S.E."/>
            <person name="Zhou L.G."/>
            <person name="Ni X.B."/>
            <person name="Tian J.H."/>
            <person name="Sheng Y."/>
            <person name="Liu T."/>
            <person name="Pan Y.S."/>
            <person name="Xia L.Y."/>
            <person name="Li J."/>
            <person name="Zhao F."/>
            <person name="Cao W.C."/>
        </authorList>
    </citation>
    <scope>NUCLEOTIDE SEQUENCE [LARGE SCALE GENOMIC DNA]</scope>
    <source>
        <strain evidence="1">Iper-2018</strain>
    </source>
</reference>
<comment type="caution">
    <text evidence="1">The sequence shown here is derived from an EMBL/GenBank/DDBJ whole genome shotgun (WGS) entry which is preliminary data.</text>
</comment>
<dbReference type="Proteomes" id="UP000805193">
    <property type="component" value="Unassembled WGS sequence"/>
</dbReference>
<organism evidence="1 2">
    <name type="scientific">Ixodes persulcatus</name>
    <name type="common">Taiga tick</name>
    <dbReference type="NCBI Taxonomy" id="34615"/>
    <lineage>
        <taxon>Eukaryota</taxon>
        <taxon>Metazoa</taxon>
        <taxon>Ecdysozoa</taxon>
        <taxon>Arthropoda</taxon>
        <taxon>Chelicerata</taxon>
        <taxon>Arachnida</taxon>
        <taxon>Acari</taxon>
        <taxon>Parasitiformes</taxon>
        <taxon>Ixodida</taxon>
        <taxon>Ixodoidea</taxon>
        <taxon>Ixodidae</taxon>
        <taxon>Ixodinae</taxon>
        <taxon>Ixodes</taxon>
    </lineage>
</organism>
<protein>
    <submittedName>
        <fullName evidence="1">Uncharacterized protein</fullName>
    </submittedName>
</protein>
<gene>
    <name evidence="1" type="ORF">HPB47_002028</name>
</gene>
<dbReference type="EMBL" id="JABSTQ010010269">
    <property type="protein sequence ID" value="KAG0422130.1"/>
    <property type="molecule type" value="Genomic_DNA"/>
</dbReference>
<keyword evidence="2" id="KW-1185">Reference proteome</keyword>